<dbReference type="Pfam" id="PF23378">
    <property type="entry name" value="DUF7095"/>
    <property type="match status" value="1"/>
</dbReference>
<organism evidence="1 2">
    <name type="scientific">Halobellus clavatus</name>
    <dbReference type="NCBI Taxonomy" id="660517"/>
    <lineage>
        <taxon>Archaea</taxon>
        <taxon>Methanobacteriati</taxon>
        <taxon>Methanobacteriota</taxon>
        <taxon>Stenosarchaea group</taxon>
        <taxon>Halobacteria</taxon>
        <taxon>Halobacteriales</taxon>
        <taxon>Haloferacaceae</taxon>
        <taxon>Halobellus</taxon>
    </lineage>
</organism>
<dbReference type="InterPro" id="IPR055521">
    <property type="entry name" value="DUF7095"/>
</dbReference>
<name>A0A1H3CY15_9EURY</name>
<dbReference type="RefSeq" id="WP_089764212.1">
    <property type="nucleotide sequence ID" value="NZ_FNPB01000001.1"/>
</dbReference>
<evidence type="ECO:0000313" key="1">
    <source>
        <dbReference type="EMBL" id="SDX58339.1"/>
    </source>
</evidence>
<protein>
    <submittedName>
        <fullName evidence="1">Uncharacterized protein</fullName>
    </submittedName>
</protein>
<accession>A0A1H3CY15</accession>
<dbReference type="Proteomes" id="UP000199170">
    <property type="component" value="Unassembled WGS sequence"/>
</dbReference>
<reference evidence="2" key="1">
    <citation type="submission" date="2016-10" db="EMBL/GenBank/DDBJ databases">
        <authorList>
            <person name="Varghese N."/>
            <person name="Submissions S."/>
        </authorList>
    </citation>
    <scope>NUCLEOTIDE SEQUENCE [LARGE SCALE GENOMIC DNA]</scope>
    <source>
        <strain evidence="2">CGMCC 1.10118</strain>
    </source>
</reference>
<keyword evidence="2" id="KW-1185">Reference proteome</keyword>
<proteinExistence type="predicted"/>
<sequence>MERDRALARIEAVLDAVENDPMPVPVREVWVYGDVALGLDPIERLDVYVTKDLLLRGDADAAARFETEHGVKGIGRSVSAAWAEAYPDRIRTNASGHAAPEKCLAAHLLDGDEPIHLEVCNASFEDNVRQRLKSAIDRDAYEQILDPRGVCLYAEEQRSESALQKLRDGELVFPTLPESLSMLGLDDDTAAEAADAIRAYRASQSGRTVRGDVV</sequence>
<dbReference type="EMBL" id="FNPB01000001">
    <property type="protein sequence ID" value="SDX58339.1"/>
    <property type="molecule type" value="Genomic_DNA"/>
</dbReference>
<dbReference type="AlphaFoldDB" id="A0A1H3CY15"/>
<evidence type="ECO:0000313" key="2">
    <source>
        <dbReference type="Proteomes" id="UP000199170"/>
    </source>
</evidence>
<gene>
    <name evidence="1" type="ORF">SAMN04487946_101230</name>
</gene>
<dbReference type="OrthoDB" id="338759at2157"/>